<dbReference type="Pfam" id="PF05188">
    <property type="entry name" value="MutS_II"/>
    <property type="match status" value="1"/>
</dbReference>
<dbReference type="SMART" id="SM00533">
    <property type="entry name" value="MUTSd"/>
    <property type="match status" value="1"/>
</dbReference>
<dbReference type="InterPro" id="IPR032642">
    <property type="entry name" value="Msh2_ATP-bd"/>
</dbReference>
<organism evidence="12 13">
    <name type="scientific">Komagataella pastoris</name>
    <name type="common">Yeast</name>
    <name type="synonym">Pichia pastoris</name>
    <dbReference type="NCBI Taxonomy" id="4922"/>
    <lineage>
        <taxon>Eukaryota</taxon>
        <taxon>Fungi</taxon>
        <taxon>Dikarya</taxon>
        <taxon>Ascomycota</taxon>
        <taxon>Saccharomycotina</taxon>
        <taxon>Pichiomycetes</taxon>
        <taxon>Pichiales</taxon>
        <taxon>Pichiaceae</taxon>
        <taxon>Komagataella</taxon>
    </lineage>
</organism>
<dbReference type="GO" id="GO:0005524">
    <property type="term" value="F:ATP binding"/>
    <property type="evidence" value="ECO:0007669"/>
    <property type="project" value="UniProtKB-KW"/>
</dbReference>
<dbReference type="InterPro" id="IPR016151">
    <property type="entry name" value="DNA_mismatch_repair_MutS_N"/>
</dbReference>
<dbReference type="InterPro" id="IPR036187">
    <property type="entry name" value="DNA_mismatch_repair_MutS_sf"/>
</dbReference>
<dbReference type="InterPro" id="IPR011184">
    <property type="entry name" value="DNA_mismatch_repair_Msh2"/>
</dbReference>
<dbReference type="Pfam" id="PF01624">
    <property type="entry name" value="MutS_I"/>
    <property type="match status" value="1"/>
</dbReference>
<comment type="similarity">
    <text evidence="2 9">Belongs to the DNA mismatch repair MutS family.</text>
</comment>
<dbReference type="PIRSF" id="PIRSF005813">
    <property type="entry name" value="MSH2"/>
    <property type="match status" value="1"/>
</dbReference>
<keyword evidence="3 9" id="KW-0547">Nucleotide-binding</keyword>
<dbReference type="InterPro" id="IPR007860">
    <property type="entry name" value="DNA_mmatch_repair_MutS_con_dom"/>
</dbReference>
<dbReference type="Gene3D" id="3.40.50.300">
    <property type="entry name" value="P-loop containing nucleotide triphosphate hydrolases"/>
    <property type="match status" value="1"/>
</dbReference>
<evidence type="ECO:0000256" key="2">
    <source>
        <dbReference type="ARBA" id="ARBA00006271"/>
    </source>
</evidence>
<evidence type="ECO:0000256" key="5">
    <source>
        <dbReference type="ARBA" id="ARBA00022840"/>
    </source>
</evidence>
<evidence type="ECO:0000313" key="12">
    <source>
        <dbReference type="EMBL" id="ANZ76569.1"/>
    </source>
</evidence>
<evidence type="ECO:0000259" key="11">
    <source>
        <dbReference type="PROSITE" id="PS00486"/>
    </source>
</evidence>
<dbReference type="InterPro" id="IPR027417">
    <property type="entry name" value="P-loop_NTPase"/>
</dbReference>
<comment type="subcellular location">
    <subcellularLocation>
        <location evidence="1">Nucleus</location>
    </subcellularLocation>
</comment>
<dbReference type="InterPro" id="IPR045076">
    <property type="entry name" value="MutS"/>
</dbReference>
<dbReference type="InterPro" id="IPR007695">
    <property type="entry name" value="DNA_mismatch_repair_MutS-lik_N"/>
</dbReference>
<evidence type="ECO:0000256" key="7">
    <source>
        <dbReference type="ARBA" id="ARBA00023204"/>
    </source>
</evidence>
<dbReference type="CDD" id="cd03285">
    <property type="entry name" value="ABC_MSH2_euk"/>
    <property type="match status" value="1"/>
</dbReference>
<accession>A0A1B2JES1</accession>
<dbReference type="Gene3D" id="1.10.1420.10">
    <property type="match status" value="2"/>
</dbReference>
<keyword evidence="10" id="KW-0175">Coiled coil</keyword>
<dbReference type="InterPro" id="IPR007696">
    <property type="entry name" value="DNA_mismatch_repair_MutS_core"/>
</dbReference>
<dbReference type="Gene3D" id="3.40.1170.10">
    <property type="entry name" value="DNA repair protein MutS, domain I"/>
    <property type="match status" value="1"/>
</dbReference>
<dbReference type="EMBL" id="CP014586">
    <property type="protein sequence ID" value="ANZ76569.1"/>
    <property type="molecule type" value="Genomic_DNA"/>
</dbReference>
<dbReference type="FunFam" id="3.30.420.110:FF:000002">
    <property type="entry name" value="DNA mismatch repair protein"/>
    <property type="match status" value="1"/>
</dbReference>
<keyword evidence="7 9" id="KW-0234">DNA repair</keyword>
<evidence type="ECO:0000256" key="8">
    <source>
        <dbReference type="ARBA" id="ARBA00023242"/>
    </source>
</evidence>
<evidence type="ECO:0000256" key="4">
    <source>
        <dbReference type="ARBA" id="ARBA00022763"/>
    </source>
</evidence>
<dbReference type="FunFam" id="3.40.50.300:FF:000523">
    <property type="entry name" value="DNA mismatch repair protein"/>
    <property type="match status" value="1"/>
</dbReference>
<dbReference type="InterPro" id="IPR000432">
    <property type="entry name" value="DNA_mismatch_repair_MutS_C"/>
</dbReference>
<dbReference type="FunFam" id="1.10.1420.10:FF:000015">
    <property type="entry name" value="DNA mismatch repair protein Msh2"/>
    <property type="match status" value="1"/>
</dbReference>
<proteinExistence type="inferred from homology"/>
<keyword evidence="6 9" id="KW-0238">DNA-binding</keyword>
<evidence type="ECO:0000256" key="9">
    <source>
        <dbReference type="RuleBase" id="RU003756"/>
    </source>
</evidence>
<dbReference type="Gene3D" id="3.30.420.110">
    <property type="entry name" value="MutS, connector domain"/>
    <property type="match status" value="1"/>
</dbReference>
<keyword evidence="4 9" id="KW-0227">DNA damage</keyword>
<dbReference type="Pfam" id="PF05192">
    <property type="entry name" value="MutS_III"/>
    <property type="match status" value="1"/>
</dbReference>
<evidence type="ECO:0000256" key="10">
    <source>
        <dbReference type="SAM" id="Coils"/>
    </source>
</evidence>
<keyword evidence="13" id="KW-1185">Reference proteome</keyword>
<dbReference type="PROSITE" id="PS00486">
    <property type="entry name" value="DNA_MISMATCH_REPAIR_2"/>
    <property type="match status" value="1"/>
</dbReference>
<dbReference type="SMART" id="SM00534">
    <property type="entry name" value="MUTSac"/>
    <property type="match status" value="1"/>
</dbReference>
<name>A0A1B2JES1_PICPA</name>
<evidence type="ECO:0000313" key="13">
    <source>
        <dbReference type="Proteomes" id="UP000094565"/>
    </source>
</evidence>
<sequence>MSSIRPELRFQDKSDETGFYRKYLKLGEKPDRTVWAVDRGDYYTVLDQDAILVAELIYKTNSVVKTSNATLASGQHKEIKYVTLSPQVFVNFLKMCVLDIGHKIEIYDKTWTLSKTASPGNLAEVDHLINSSDLNTQALIASLRLTGKNIGLSYIDSVNKIIGVVEFVDNDLFSNVESAMIQLGIKECLLAGNTSKIADPDYVKLEQVMDRCDVVVTHVKNSDYSTKNIEQDLVRLTGDDLVFSTNDVHSLDQALGCVNSLVLYLNLLNSDDSGWTLELYNLSQYLRLDYSAVKSLNLFPSVNNNNQNSMNKNNSLFGLLNHCKTVGGSRLLSQWLKQPLLDIKAIAERQEIVQLLVDDVTMRAGLQEQFLNSVPDISKLTKKLVSRKAKLDDVVRIYQLCTKLPDLLGFLIAEDKENTTASELIDEWFINPLQKICSSLLKFQELVETTIDLDALENATSISSSMVSVNPQFDENLIRVSKELEDVNSQIQQEHEFASDDLNMEMVKKLKLENHHVHGWCFRLTRTDSSVLRGNKRYRELQTVKAGVFFTTTKLSELASNVAELTEEYSKIQSGVVKEIIEISSSYSPILVQLSAVISKLDVLTSFAHVSSFAPIPYQRPKLYGLDDGSRKLKLIGARHPCLETQDDLTFIANDVTLTKNESEFAIITGPNMGGKSTYIRQVGVIALMAQIGCFLPCDEAEICVFDSILARVGASDSQLKGVSTFMSEMLEMSSILKTATSNSLVIIDELGRGTSTYDGFGLAYGISEYIANKLHSFTLFATHFHELTKLSELIPTVINLHVVAQTSTDGKDDDITLLYKVKPGISDKSFGINVAEIVKFPQKIINMAKRKAQELDDDAVYESSTKKIKATDEEVEAANELLKDLLRQWRSEADLSASSDEIVSKLKDLMGNEFKHKIEGNALLKEMLTL</sequence>
<dbReference type="SUPFAM" id="SSF48334">
    <property type="entry name" value="DNA repair protein MutS, domain III"/>
    <property type="match status" value="1"/>
</dbReference>
<evidence type="ECO:0000256" key="6">
    <source>
        <dbReference type="ARBA" id="ARBA00023125"/>
    </source>
</evidence>
<dbReference type="SUPFAM" id="SSF52540">
    <property type="entry name" value="P-loop containing nucleoside triphosphate hydrolases"/>
    <property type="match status" value="1"/>
</dbReference>
<dbReference type="PANTHER" id="PTHR11361:SF35">
    <property type="entry name" value="DNA MISMATCH REPAIR PROTEIN MSH2"/>
    <property type="match status" value="1"/>
</dbReference>
<dbReference type="AlphaFoldDB" id="A0A1B2JES1"/>
<dbReference type="GO" id="GO:0006298">
    <property type="term" value="P:mismatch repair"/>
    <property type="evidence" value="ECO:0007669"/>
    <property type="project" value="InterPro"/>
</dbReference>
<dbReference type="GO" id="GO:0032301">
    <property type="term" value="C:MutSalpha complex"/>
    <property type="evidence" value="ECO:0007669"/>
    <property type="project" value="TreeGrafter"/>
</dbReference>
<keyword evidence="5" id="KW-0067">ATP-binding</keyword>
<evidence type="ECO:0000256" key="1">
    <source>
        <dbReference type="ARBA" id="ARBA00004123"/>
    </source>
</evidence>
<dbReference type="Pfam" id="PF00488">
    <property type="entry name" value="MutS_V"/>
    <property type="match status" value="1"/>
</dbReference>
<feature type="domain" description="DNA mismatch repair proteins mutS family" evidence="11">
    <location>
        <begin position="744"/>
        <end position="760"/>
    </location>
</feature>
<dbReference type="OrthoDB" id="295033at2759"/>
<gene>
    <name evidence="12" type="primary">MSH2</name>
    <name evidence="12" type="ORF">ATY40_BA7504204</name>
</gene>
<dbReference type="GO" id="GO:0006312">
    <property type="term" value="P:mitotic recombination"/>
    <property type="evidence" value="ECO:0007669"/>
    <property type="project" value="TreeGrafter"/>
</dbReference>
<keyword evidence="8" id="KW-0539">Nucleus</keyword>
<dbReference type="GO" id="GO:0140664">
    <property type="term" value="F:ATP-dependent DNA damage sensor activity"/>
    <property type="evidence" value="ECO:0007669"/>
    <property type="project" value="InterPro"/>
</dbReference>
<dbReference type="GO" id="GO:0030983">
    <property type="term" value="F:mismatched DNA binding"/>
    <property type="evidence" value="ECO:0007669"/>
    <property type="project" value="InterPro"/>
</dbReference>
<feature type="coiled-coil region" evidence="10">
    <location>
        <begin position="862"/>
        <end position="889"/>
    </location>
</feature>
<dbReference type="InterPro" id="IPR007861">
    <property type="entry name" value="DNA_mismatch_repair_MutS_clamp"/>
</dbReference>
<dbReference type="Pfam" id="PF05190">
    <property type="entry name" value="MutS_IV"/>
    <property type="match status" value="1"/>
</dbReference>
<evidence type="ECO:0000256" key="3">
    <source>
        <dbReference type="ARBA" id="ARBA00022741"/>
    </source>
</evidence>
<dbReference type="PANTHER" id="PTHR11361">
    <property type="entry name" value="DNA MISMATCH REPAIR PROTEIN MUTS FAMILY MEMBER"/>
    <property type="match status" value="1"/>
</dbReference>
<comment type="function">
    <text evidence="9">Component of the post-replicative DNA mismatch repair system (MMR).</text>
</comment>
<dbReference type="InterPro" id="IPR036678">
    <property type="entry name" value="MutS_con_dom_sf"/>
</dbReference>
<reference evidence="12 13" key="1">
    <citation type="submission" date="2016-02" db="EMBL/GenBank/DDBJ databases">
        <title>Comparative genomic and transcriptomic foundation for Pichia pastoris.</title>
        <authorList>
            <person name="Love K.R."/>
            <person name="Shah K.A."/>
            <person name="Whittaker C.A."/>
            <person name="Wu J."/>
            <person name="Bartlett M.C."/>
            <person name="Ma D."/>
            <person name="Leeson R.L."/>
            <person name="Priest M."/>
            <person name="Young S.K."/>
            <person name="Love J.C."/>
        </authorList>
    </citation>
    <scope>NUCLEOTIDE SEQUENCE [LARGE SCALE GENOMIC DNA]</scope>
    <source>
        <strain evidence="12 13">ATCC 28485</strain>
    </source>
</reference>
<protein>
    <submittedName>
        <fullName evidence="12">BA75_04204T0</fullName>
    </submittedName>
</protein>
<dbReference type="Proteomes" id="UP000094565">
    <property type="component" value="Chromosome 3"/>
</dbReference>